<dbReference type="Proteomes" id="UP000717696">
    <property type="component" value="Unassembled WGS sequence"/>
</dbReference>
<accession>A0A9P9FJH3</accession>
<evidence type="ECO:0000256" key="1">
    <source>
        <dbReference type="SAM" id="MobiDB-lite"/>
    </source>
</evidence>
<keyword evidence="3" id="KW-1185">Reference proteome</keyword>
<protein>
    <submittedName>
        <fullName evidence="2">Uncharacterized protein</fullName>
    </submittedName>
</protein>
<gene>
    <name evidence="2" type="ORF">B0J13DRAFT_616026</name>
</gene>
<organism evidence="2 3">
    <name type="scientific">Dactylonectria estremocensis</name>
    <dbReference type="NCBI Taxonomy" id="1079267"/>
    <lineage>
        <taxon>Eukaryota</taxon>
        <taxon>Fungi</taxon>
        <taxon>Dikarya</taxon>
        <taxon>Ascomycota</taxon>
        <taxon>Pezizomycotina</taxon>
        <taxon>Sordariomycetes</taxon>
        <taxon>Hypocreomycetidae</taxon>
        <taxon>Hypocreales</taxon>
        <taxon>Nectriaceae</taxon>
        <taxon>Dactylonectria</taxon>
    </lineage>
</organism>
<evidence type="ECO:0000313" key="2">
    <source>
        <dbReference type="EMBL" id="KAH7163431.1"/>
    </source>
</evidence>
<feature type="compositionally biased region" description="Low complexity" evidence="1">
    <location>
        <begin position="233"/>
        <end position="247"/>
    </location>
</feature>
<sequence length="258" mass="28197">MAETNKPADSPNQHTPLYAIPRGEPAVYDLAGLADAQSSSGSSGHSYYTFCNRVDCECASQRRPETAPQEPRPPNPRVRSAPPPLTQPRSSDAAPPSPPQPSSEEAATSSESTGSDRHGPWHFAEYNVEYAAWRAIERRRVVRVNSQDSGRGWRSWFPCFPRPASSNATLTTLANEASSEARHGDNSREPVLPERMAVPARDNGNGNDESHTMNFTCSFSRYVIKYPTHRDQPPAASSSSMPRARVATVESAVDSSEE</sequence>
<dbReference type="OrthoDB" id="5073603at2759"/>
<feature type="region of interest" description="Disordered" evidence="1">
    <location>
        <begin position="60"/>
        <end position="120"/>
    </location>
</feature>
<feature type="compositionally biased region" description="Pro residues" evidence="1">
    <location>
        <begin position="70"/>
        <end position="86"/>
    </location>
</feature>
<feature type="region of interest" description="Disordered" evidence="1">
    <location>
        <begin position="228"/>
        <end position="258"/>
    </location>
</feature>
<dbReference type="EMBL" id="JAGMUU010000001">
    <property type="protein sequence ID" value="KAH7163431.1"/>
    <property type="molecule type" value="Genomic_DNA"/>
</dbReference>
<dbReference type="AlphaFoldDB" id="A0A9P9FJH3"/>
<reference evidence="2" key="1">
    <citation type="journal article" date="2021" name="Nat. Commun.">
        <title>Genetic determinants of endophytism in the Arabidopsis root mycobiome.</title>
        <authorList>
            <person name="Mesny F."/>
            <person name="Miyauchi S."/>
            <person name="Thiergart T."/>
            <person name="Pickel B."/>
            <person name="Atanasova L."/>
            <person name="Karlsson M."/>
            <person name="Huettel B."/>
            <person name="Barry K.W."/>
            <person name="Haridas S."/>
            <person name="Chen C."/>
            <person name="Bauer D."/>
            <person name="Andreopoulos W."/>
            <person name="Pangilinan J."/>
            <person name="LaButti K."/>
            <person name="Riley R."/>
            <person name="Lipzen A."/>
            <person name="Clum A."/>
            <person name="Drula E."/>
            <person name="Henrissat B."/>
            <person name="Kohler A."/>
            <person name="Grigoriev I.V."/>
            <person name="Martin F.M."/>
            <person name="Hacquard S."/>
        </authorList>
    </citation>
    <scope>NUCLEOTIDE SEQUENCE</scope>
    <source>
        <strain evidence="2">MPI-CAGE-AT-0021</strain>
    </source>
</reference>
<proteinExistence type="predicted"/>
<feature type="region of interest" description="Disordered" evidence="1">
    <location>
        <begin position="1"/>
        <end position="21"/>
    </location>
</feature>
<name>A0A9P9FJH3_9HYPO</name>
<feature type="compositionally biased region" description="Low complexity" evidence="1">
    <location>
        <begin position="102"/>
        <end position="112"/>
    </location>
</feature>
<evidence type="ECO:0000313" key="3">
    <source>
        <dbReference type="Proteomes" id="UP000717696"/>
    </source>
</evidence>
<comment type="caution">
    <text evidence="2">The sequence shown here is derived from an EMBL/GenBank/DDBJ whole genome shotgun (WGS) entry which is preliminary data.</text>
</comment>